<reference evidence="1 2" key="1">
    <citation type="submission" date="2021-01" db="EMBL/GenBank/DDBJ databases">
        <title>Whole genome shotgun sequence of Catellatospora citrea NBRC 14495.</title>
        <authorList>
            <person name="Komaki H."/>
            <person name="Tamura T."/>
        </authorList>
    </citation>
    <scope>NUCLEOTIDE SEQUENCE [LARGE SCALE GENOMIC DNA]</scope>
    <source>
        <strain evidence="1 2">NBRC 14495</strain>
    </source>
</reference>
<proteinExistence type="predicted"/>
<dbReference type="AlphaFoldDB" id="A0A8J3KWG5"/>
<keyword evidence="2" id="KW-1185">Reference proteome</keyword>
<evidence type="ECO:0000313" key="1">
    <source>
        <dbReference type="EMBL" id="GIG03205.1"/>
    </source>
</evidence>
<protein>
    <submittedName>
        <fullName evidence="1">Uncharacterized protein</fullName>
    </submittedName>
</protein>
<evidence type="ECO:0000313" key="2">
    <source>
        <dbReference type="Proteomes" id="UP000659904"/>
    </source>
</evidence>
<organism evidence="1 2">
    <name type="scientific">Catellatospora citrea</name>
    <dbReference type="NCBI Taxonomy" id="53366"/>
    <lineage>
        <taxon>Bacteria</taxon>
        <taxon>Bacillati</taxon>
        <taxon>Actinomycetota</taxon>
        <taxon>Actinomycetes</taxon>
        <taxon>Micromonosporales</taxon>
        <taxon>Micromonosporaceae</taxon>
        <taxon>Catellatospora</taxon>
    </lineage>
</organism>
<sequence>MFPQATEIVATILVDMIEPELAASLLGQRFHGCCDCTPGCRFVLTAPAGSSGPQMLWLEAAGDVVGEVSLDPTGTFVTNLDISDCAAVAIPPDWLSVTVPRPRISVSLIDDRRGLR</sequence>
<name>A0A8J3KWG5_9ACTN</name>
<comment type="caution">
    <text evidence="1">The sequence shown here is derived from an EMBL/GenBank/DDBJ whole genome shotgun (WGS) entry which is preliminary data.</text>
</comment>
<gene>
    <name evidence="1" type="ORF">Cci01nite_82980</name>
</gene>
<dbReference type="EMBL" id="BONH01000078">
    <property type="protein sequence ID" value="GIG03205.1"/>
    <property type="molecule type" value="Genomic_DNA"/>
</dbReference>
<dbReference type="Proteomes" id="UP000659904">
    <property type="component" value="Unassembled WGS sequence"/>
</dbReference>
<accession>A0A8J3KWG5</accession>